<feature type="domain" description="TM2" evidence="10">
    <location>
        <begin position="161"/>
        <end position="207"/>
    </location>
</feature>
<organism evidence="11 12">
    <name type="scientific">Mesorhabditis spiculigera</name>
    <dbReference type="NCBI Taxonomy" id="96644"/>
    <lineage>
        <taxon>Eukaryota</taxon>
        <taxon>Metazoa</taxon>
        <taxon>Ecdysozoa</taxon>
        <taxon>Nematoda</taxon>
        <taxon>Chromadorea</taxon>
        <taxon>Rhabditida</taxon>
        <taxon>Rhabditina</taxon>
        <taxon>Rhabditomorpha</taxon>
        <taxon>Rhabditoidea</taxon>
        <taxon>Rhabditidae</taxon>
        <taxon>Mesorhabditinae</taxon>
        <taxon>Mesorhabditis</taxon>
    </lineage>
</organism>
<evidence type="ECO:0000256" key="3">
    <source>
        <dbReference type="ARBA" id="ARBA00022692"/>
    </source>
</evidence>
<proteinExistence type="inferred from homology"/>
<evidence type="ECO:0000256" key="8">
    <source>
        <dbReference type="SAM" id="Phobius"/>
    </source>
</evidence>
<dbReference type="PANTHER" id="PTHR21016:SF4">
    <property type="entry name" value="TM2 DOMAIN-CONTAINING PROTEIN 2"/>
    <property type="match status" value="1"/>
</dbReference>
<comment type="subcellular location">
    <subcellularLocation>
        <location evidence="1">Membrane</location>
        <topology evidence="1">Multi-pass membrane protein</topology>
    </subcellularLocation>
</comment>
<evidence type="ECO:0000256" key="2">
    <source>
        <dbReference type="ARBA" id="ARBA00008284"/>
    </source>
</evidence>
<feature type="chain" id="PRO_5041331853" description="TM2 domain-containing protein" evidence="9">
    <location>
        <begin position="19"/>
        <end position="227"/>
    </location>
</feature>
<dbReference type="GO" id="GO:0016020">
    <property type="term" value="C:membrane"/>
    <property type="evidence" value="ECO:0007669"/>
    <property type="project" value="UniProtKB-SubCell"/>
</dbReference>
<dbReference type="AlphaFoldDB" id="A0AA36D782"/>
<keyword evidence="12" id="KW-1185">Reference proteome</keyword>
<gene>
    <name evidence="11" type="ORF">MSPICULIGERA_LOCUS19236</name>
</gene>
<name>A0AA36D782_9BILA</name>
<comment type="similarity">
    <text evidence="2">Belongs to the TM2 family.</text>
</comment>
<keyword evidence="5 8" id="KW-1133">Transmembrane helix</keyword>
<comment type="caution">
    <text evidence="11">The sequence shown here is derived from an EMBL/GenBank/DDBJ whole genome shotgun (WGS) entry which is preliminary data.</text>
</comment>
<keyword evidence="4 9" id="KW-0732">Signal</keyword>
<evidence type="ECO:0000256" key="5">
    <source>
        <dbReference type="ARBA" id="ARBA00022989"/>
    </source>
</evidence>
<sequence>MFNRYIMICLLLYSGVRADSEAVTEALLSTTPGPQMAPTTPDSRLEGARNISKAEEELRLAEKAILIKACDEMESEGPADGPWIPCNFLPDEFVDCQLPVLANPSLNLTKPSQNGTCLRFGGNRHGDVMFTNVTCYVLGCTECYGPRMWTKEVPCIKYTGHYFLSTLLYSIFLGIIAVDRFCLGYAAIAVGKLMTLGGLGVWWIIDICLLITGNLMPADDSNWEEYY</sequence>
<dbReference type="InterPro" id="IPR007829">
    <property type="entry name" value="TM2"/>
</dbReference>
<evidence type="ECO:0000259" key="10">
    <source>
        <dbReference type="Pfam" id="PF05154"/>
    </source>
</evidence>
<dbReference type="PANTHER" id="PTHR21016">
    <property type="entry name" value="BETA-AMYLOID BINDING PROTEIN-RELATED"/>
    <property type="match status" value="1"/>
</dbReference>
<protein>
    <recommendedName>
        <fullName evidence="10">TM2 domain-containing protein</fullName>
    </recommendedName>
</protein>
<evidence type="ECO:0000256" key="9">
    <source>
        <dbReference type="SAM" id="SignalP"/>
    </source>
</evidence>
<evidence type="ECO:0000256" key="4">
    <source>
        <dbReference type="ARBA" id="ARBA00022729"/>
    </source>
</evidence>
<keyword evidence="3 8" id="KW-0812">Transmembrane</keyword>
<reference evidence="11" key="1">
    <citation type="submission" date="2023-06" db="EMBL/GenBank/DDBJ databases">
        <authorList>
            <person name="Delattre M."/>
        </authorList>
    </citation>
    <scope>NUCLEOTIDE SEQUENCE</scope>
    <source>
        <strain evidence="11">AF72</strain>
    </source>
</reference>
<feature type="non-terminal residue" evidence="11">
    <location>
        <position position="1"/>
    </location>
</feature>
<feature type="transmembrane region" description="Helical" evidence="8">
    <location>
        <begin position="160"/>
        <end position="178"/>
    </location>
</feature>
<evidence type="ECO:0000313" key="11">
    <source>
        <dbReference type="EMBL" id="CAJ0581067.1"/>
    </source>
</evidence>
<dbReference type="InterPro" id="IPR050932">
    <property type="entry name" value="TM2D1-3-like"/>
</dbReference>
<evidence type="ECO:0000256" key="6">
    <source>
        <dbReference type="ARBA" id="ARBA00023136"/>
    </source>
</evidence>
<keyword evidence="6 8" id="KW-0472">Membrane</keyword>
<feature type="signal peptide" evidence="9">
    <location>
        <begin position="1"/>
        <end position="18"/>
    </location>
</feature>
<accession>A0AA36D782</accession>
<feature type="transmembrane region" description="Helical" evidence="8">
    <location>
        <begin position="185"/>
        <end position="205"/>
    </location>
</feature>
<evidence type="ECO:0000256" key="7">
    <source>
        <dbReference type="ARBA" id="ARBA00023180"/>
    </source>
</evidence>
<dbReference type="EMBL" id="CATQJA010002662">
    <property type="protein sequence ID" value="CAJ0581067.1"/>
    <property type="molecule type" value="Genomic_DNA"/>
</dbReference>
<evidence type="ECO:0000313" key="12">
    <source>
        <dbReference type="Proteomes" id="UP001177023"/>
    </source>
</evidence>
<dbReference type="Proteomes" id="UP001177023">
    <property type="component" value="Unassembled WGS sequence"/>
</dbReference>
<keyword evidence="7" id="KW-0325">Glycoprotein</keyword>
<evidence type="ECO:0000256" key="1">
    <source>
        <dbReference type="ARBA" id="ARBA00004141"/>
    </source>
</evidence>
<dbReference type="Pfam" id="PF05154">
    <property type="entry name" value="TM2"/>
    <property type="match status" value="1"/>
</dbReference>